<organism evidence="1 2">
    <name type="scientific">Streptosporangium saharense</name>
    <dbReference type="NCBI Taxonomy" id="1706840"/>
    <lineage>
        <taxon>Bacteria</taxon>
        <taxon>Bacillati</taxon>
        <taxon>Actinomycetota</taxon>
        <taxon>Actinomycetes</taxon>
        <taxon>Streptosporangiales</taxon>
        <taxon>Streptosporangiaceae</taxon>
        <taxon>Streptosporangium</taxon>
    </lineage>
</organism>
<protein>
    <recommendedName>
        <fullName evidence="3">Immunity protein 8 of polymorphic toxin system</fullName>
    </recommendedName>
</protein>
<dbReference type="EMBL" id="JACHJP010000008">
    <property type="protein sequence ID" value="MBB4918990.1"/>
    <property type="molecule type" value="Genomic_DNA"/>
</dbReference>
<evidence type="ECO:0000313" key="2">
    <source>
        <dbReference type="Proteomes" id="UP000552644"/>
    </source>
</evidence>
<dbReference type="RefSeq" id="WP_221461481.1">
    <property type="nucleotide sequence ID" value="NZ_JACHJP010000008.1"/>
</dbReference>
<dbReference type="Pfam" id="PF15586">
    <property type="entry name" value="Imm8"/>
    <property type="match status" value="1"/>
</dbReference>
<name>A0A7W7VR53_9ACTN</name>
<reference evidence="1 2" key="1">
    <citation type="submission" date="2020-08" db="EMBL/GenBank/DDBJ databases">
        <title>Genomic Encyclopedia of Type Strains, Phase III (KMG-III): the genomes of soil and plant-associated and newly described type strains.</title>
        <authorList>
            <person name="Whitman W."/>
        </authorList>
    </citation>
    <scope>NUCLEOTIDE SEQUENCE [LARGE SCALE GENOMIC DNA]</scope>
    <source>
        <strain evidence="1 2">CECT 8840</strain>
    </source>
</reference>
<dbReference type="Proteomes" id="UP000552644">
    <property type="component" value="Unassembled WGS sequence"/>
</dbReference>
<proteinExistence type="predicted"/>
<accession>A0A7W7VR53</accession>
<dbReference type="InterPro" id="IPR028964">
    <property type="entry name" value="Imm8"/>
</dbReference>
<dbReference type="AlphaFoldDB" id="A0A7W7VR53"/>
<comment type="caution">
    <text evidence="1">The sequence shown here is derived from an EMBL/GenBank/DDBJ whole genome shotgun (WGS) entry which is preliminary data.</text>
</comment>
<gene>
    <name evidence="1" type="ORF">FHS44_006126</name>
</gene>
<sequence length="119" mass="13605">MRARVSGFRWVDLEDGRTVDRTHACELLEMYVGAQDGPGEDVFSLTVCTPSALAEQLDHHPFLIGRHWLFVRELRPDRVTAWLADRIAVLDAPTWSELAEKVGRIGHWEFEDYDHSTGT</sequence>
<evidence type="ECO:0000313" key="1">
    <source>
        <dbReference type="EMBL" id="MBB4918990.1"/>
    </source>
</evidence>
<evidence type="ECO:0008006" key="3">
    <source>
        <dbReference type="Google" id="ProtNLM"/>
    </source>
</evidence>
<keyword evidence="2" id="KW-1185">Reference proteome</keyword>